<accession>A0A1Q8YJS9</accession>
<organism evidence="1 2">
    <name type="scientific">Rhodoferax antarcticus ANT.BR</name>
    <dbReference type="NCBI Taxonomy" id="1111071"/>
    <lineage>
        <taxon>Bacteria</taxon>
        <taxon>Pseudomonadati</taxon>
        <taxon>Pseudomonadota</taxon>
        <taxon>Betaproteobacteria</taxon>
        <taxon>Burkholderiales</taxon>
        <taxon>Comamonadaceae</taxon>
        <taxon>Rhodoferax</taxon>
    </lineage>
</organism>
<proteinExistence type="predicted"/>
<name>A0A1Q8YJS9_9BURK</name>
<reference evidence="1 2" key="1">
    <citation type="submission" date="2017-01" db="EMBL/GenBank/DDBJ databases">
        <title>Genome sequence of Rhodoferax antarcticus ANT.BR, a psychrophilic purple nonsulfur bacterium from an Antarctic microbial mat.</title>
        <authorList>
            <person name="Baker J."/>
            <person name="Riester C."/>
            <person name="Skinner B."/>
            <person name="Newell A."/>
            <person name="Swingley W."/>
            <person name="Madigan M."/>
            <person name="Jung D."/>
            <person name="Asao M."/>
            <person name="Chen M."/>
            <person name="Loughlin P."/>
            <person name="Pan H."/>
            <person name="Lin S."/>
            <person name="Li N."/>
            <person name="Shaw J."/>
            <person name="Prado M."/>
            <person name="Sherman C."/>
            <person name="Li X."/>
            <person name="Tang J."/>
            <person name="Blankenship R."/>
            <person name="Zhao T."/>
            <person name="Touchman J."/>
            <person name="Sattley M."/>
        </authorList>
    </citation>
    <scope>NUCLEOTIDE SEQUENCE [LARGE SCALE GENOMIC DNA]</scope>
    <source>
        <strain evidence="1 2">ANT.BR</strain>
    </source>
</reference>
<dbReference type="AlphaFoldDB" id="A0A1Q8YJS9"/>
<evidence type="ECO:0000313" key="1">
    <source>
        <dbReference type="EMBL" id="OLP08308.1"/>
    </source>
</evidence>
<comment type="caution">
    <text evidence="1">The sequence shown here is derived from an EMBL/GenBank/DDBJ whole genome shotgun (WGS) entry which is preliminary data.</text>
</comment>
<sequence length="58" mass="6098">MPALLAAVRLGSPGPTCLQVLQPVLSNSIVRGEAAVIQTDMNLSAPLVCLCRVWYCTG</sequence>
<protein>
    <submittedName>
        <fullName evidence="1">Uncharacterized protein</fullName>
    </submittedName>
</protein>
<keyword evidence="2" id="KW-1185">Reference proteome</keyword>
<dbReference type="Proteomes" id="UP000185911">
    <property type="component" value="Unassembled WGS sequence"/>
</dbReference>
<evidence type="ECO:0000313" key="2">
    <source>
        <dbReference type="Proteomes" id="UP000185911"/>
    </source>
</evidence>
<gene>
    <name evidence="1" type="ORF">BLL52_0596</name>
</gene>
<dbReference type="EMBL" id="MSYM01000005">
    <property type="protein sequence ID" value="OLP08308.1"/>
    <property type="molecule type" value="Genomic_DNA"/>
</dbReference>